<reference evidence="2 3" key="1">
    <citation type="submission" date="2019-03" db="EMBL/GenBank/DDBJ databases">
        <title>Genomic Encyclopedia of Type Strains, Phase IV (KMG-IV): sequencing the most valuable type-strain genomes for metagenomic binning, comparative biology and taxonomic classification.</title>
        <authorList>
            <person name="Goeker M."/>
        </authorList>
    </citation>
    <scope>NUCLEOTIDE SEQUENCE [LARGE SCALE GENOMIC DNA]</scope>
    <source>
        <strain evidence="2 3">DSM 25287</strain>
    </source>
</reference>
<keyword evidence="3" id="KW-1185">Reference proteome</keyword>
<dbReference type="PANTHER" id="PTHR33840:SF1">
    <property type="entry name" value="TLE1 PHOSPHOLIPASE DOMAIN-CONTAINING PROTEIN"/>
    <property type="match status" value="1"/>
</dbReference>
<dbReference type="PANTHER" id="PTHR33840">
    <property type="match status" value="1"/>
</dbReference>
<dbReference type="GO" id="GO:0016787">
    <property type="term" value="F:hydrolase activity"/>
    <property type="evidence" value="ECO:0007669"/>
    <property type="project" value="UniProtKB-KW"/>
</dbReference>
<protein>
    <submittedName>
        <fullName evidence="2">Putative alpha/beta hydrolase family protein DUF2235</fullName>
    </submittedName>
</protein>
<sequence length="350" mass="37581">MPRDLVLCFDGTWNTPDEDPALGHFRTNVAHLYEAVDADPVDRALPVAEVLKATAPGQGLKWYDPGVGSQTVGHLLGGLTGLGLSVNVRQGYEFLVRAWRPGDAIWLFGFSRGAYTARSLATMIATAGLLGPATIGQLDAAYDVFRQWGNRGGDGREARDFRDLYSTERPRLRFLGVWDTVGALGFPLEVLSDLNAAAFGLNDDWVLAHIDTVRHALALDEHRATYAAKLWNPSTPAANLEQRWFVGAHADVGGGYQERRLADITLAWMMQEAAAAGLALAPPPALGAANYAVRPTDSYAHFLKGAYARTHAPFTRGACASAHGGERLDASVAEVEAASPGYRPGAYPLA</sequence>
<evidence type="ECO:0000259" key="1">
    <source>
        <dbReference type="Pfam" id="PF09994"/>
    </source>
</evidence>
<dbReference type="Proteomes" id="UP000295765">
    <property type="component" value="Unassembled WGS sequence"/>
</dbReference>
<dbReference type="AlphaFoldDB" id="A0A4R2L4G3"/>
<accession>A0A4R2L4G3</accession>
<dbReference type="InterPro" id="IPR018712">
    <property type="entry name" value="Tle1-like_cat"/>
</dbReference>
<dbReference type="RefSeq" id="WP_132542066.1">
    <property type="nucleotide sequence ID" value="NZ_SLWY01000009.1"/>
</dbReference>
<comment type="caution">
    <text evidence="2">The sequence shown here is derived from an EMBL/GenBank/DDBJ whole genome shotgun (WGS) entry which is preliminary data.</text>
</comment>
<dbReference type="Pfam" id="PF09994">
    <property type="entry name" value="T6SS_Tle1-like_cat"/>
    <property type="match status" value="1"/>
</dbReference>
<proteinExistence type="predicted"/>
<organism evidence="2 3">
    <name type="scientific">Plasticicumulans lactativorans</name>
    <dbReference type="NCBI Taxonomy" id="1133106"/>
    <lineage>
        <taxon>Bacteria</taxon>
        <taxon>Pseudomonadati</taxon>
        <taxon>Pseudomonadota</taxon>
        <taxon>Gammaproteobacteria</taxon>
        <taxon>Candidatus Competibacteraceae</taxon>
        <taxon>Plasticicumulans</taxon>
    </lineage>
</organism>
<gene>
    <name evidence="2" type="ORF">EV699_109178</name>
</gene>
<evidence type="ECO:0000313" key="3">
    <source>
        <dbReference type="Proteomes" id="UP000295765"/>
    </source>
</evidence>
<name>A0A4R2L4G3_9GAMM</name>
<evidence type="ECO:0000313" key="2">
    <source>
        <dbReference type="EMBL" id="TCO81336.1"/>
    </source>
</evidence>
<dbReference type="OrthoDB" id="4378831at2"/>
<keyword evidence="2" id="KW-0378">Hydrolase</keyword>
<dbReference type="EMBL" id="SLWY01000009">
    <property type="protein sequence ID" value="TCO81336.1"/>
    <property type="molecule type" value="Genomic_DNA"/>
</dbReference>
<feature type="domain" description="T6SS Phospholipase effector Tle1-like catalytic" evidence="1">
    <location>
        <begin position="3"/>
        <end position="272"/>
    </location>
</feature>